<dbReference type="GO" id="GO:0008883">
    <property type="term" value="F:glutamyl-tRNA reductase activity"/>
    <property type="evidence" value="ECO:0007669"/>
    <property type="project" value="UniProtKB-UniRule"/>
</dbReference>
<dbReference type="InterPro" id="IPR018214">
    <property type="entry name" value="GluRdtase_CS"/>
</dbReference>
<evidence type="ECO:0000256" key="11">
    <source>
        <dbReference type="PIRSR" id="PIRSR000445-2"/>
    </source>
</evidence>
<feature type="domain" description="Glutamyl-tRNA reductase N-terminal" evidence="17">
    <location>
        <begin position="6"/>
        <end position="152"/>
    </location>
</feature>
<evidence type="ECO:0000313" key="19">
    <source>
        <dbReference type="Proteomes" id="UP000011765"/>
    </source>
</evidence>
<dbReference type="KEGG" id="tnr:Thena_0973"/>
<dbReference type="STRING" id="747365.Thena_0973"/>
<evidence type="ECO:0000256" key="6">
    <source>
        <dbReference type="ARBA" id="ARBA00023244"/>
    </source>
</evidence>
<dbReference type="AlphaFoldDB" id="M1E4W0"/>
<dbReference type="HAMAP" id="MF_00087">
    <property type="entry name" value="Glu_tRNA_reductase"/>
    <property type="match status" value="1"/>
</dbReference>
<dbReference type="GO" id="GO:0019353">
    <property type="term" value="P:protoporphyrinogen IX biosynthetic process from glutamate"/>
    <property type="evidence" value="ECO:0007669"/>
    <property type="project" value="TreeGrafter"/>
</dbReference>
<dbReference type="InterPro" id="IPR015896">
    <property type="entry name" value="4pyrrol_synth_GluRdtase_dimer"/>
</dbReference>
<protein>
    <recommendedName>
        <fullName evidence="8 9">Glutamyl-tRNA reductase</fullName>
        <shortName evidence="9">GluTR</shortName>
        <ecNumber evidence="3 9">1.2.1.70</ecNumber>
    </recommendedName>
</protein>
<dbReference type="Proteomes" id="UP000011765">
    <property type="component" value="Chromosome"/>
</dbReference>
<evidence type="ECO:0000256" key="7">
    <source>
        <dbReference type="ARBA" id="ARBA00047464"/>
    </source>
</evidence>
<comment type="function">
    <text evidence="9">Catalyzes the NADPH-dependent reduction of glutamyl-tRNA(Glu) to glutamate 1-semialdehyde (GSA).</text>
</comment>
<dbReference type="GO" id="GO:0050661">
    <property type="term" value="F:NADP binding"/>
    <property type="evidence" value="ECO:0007669"/>
    <property type="project" value="InterPro"/>
</dbReference>
<comment type="catalytic activity">
    <reaction evidence="7 9 14">
        <text>(S)-4-amino-5-oxopentanoate + tRNA(Glu) + NADP(+) = L-glutamyl-tRNA(Glu) + NADPH + H(+)</text>
        <dbReference type="Rhea" id="RHEA:12344"/>
        <dbReference type="Rhea" id="RHEA-COMP:9663"/>
        <dbReference type="Rhea" id="RHEA-COMP:9680"/>
        <dbReference type="ChEBI" id="CHEBI:15378"/>
        <dbReference type="ChEBI" id="CHEBI:57501"/>
        <dbReference type="ChEBI" id="CHEBI:57783"/>
        <dbReference type="ChEBI" id="CHEBI:58349"/>
        <dbReference type="ChEBI" id="CHEBI:78442"/>
        <dbReference type="ChEBI" id="CHEBI:78520"/>
        <dbReference type="EC" id="1.2.1.70"/>
    </reaction>
</comment>
<proteinExistence type="inferred from homology"/>
<dbReference type="InterPro" id="IPR036453">
    <property type="entry name" value="GluRdtase_dimer_dom_sf"/>
</dbReference>
<feature type="binding site" evidence="9 12">
    <location>
        <begin position="185"/>
        <end position="190"/>
    </location>
    <ligand>
        <name>NADP(+)</name>
        <dbReference type="ChEBI" id="CHEBI:58349"/>
    </ligand>
</feature>
<dbReference type="eggNOG" id="COG0373">
    <property type="taxonomic scope" value="Bacteria"/>
</dbReference>
<dbReference type="SUPFAM" id="SSF69742">
    <property type="entry name" value="Glutamyl tRNA-reductase catalytic, N-terminal domain"/>
    <property type="match status" value="1"/>
</dbReference>
<feature type="domain" description="Tetrapyrrole biosynthesis glutamyl-tRNA reductase dimerisation" evidence="15">
    <location>
        <begin position="316"/>
        <end position="415"/>
    </location>
</feature>
<evidence type="ECO:0000256" key="4">
    <source>
        <dbReference type="ARBA" id="ARBA00022857"/>
    </source>
</evidence>
<dbReference type="OrthoDB" id="110209at2"/>
<comment type="miscellaneous">
    <text evidence="9">During catalysis, the active site Cys acts as a nucleophile attacking the alpha-carbonyl group of tRNA-bound glutamate with the formation of a thioester intermediate between enzyme and glutamate, and the concomitant release of tRNA(Glu). The thioester intermediate is finally reduced by direct hydride transfer from NADPH, to form the product GSA.</text>
</comment>
<dbReference type="FunFam" id="3.40.50.720:FF:000031">
    <property type="entry name" value="Glutamyl-tRNA reductase"/>
    <property type="match status" value="1"/>
</dbReference>
<dbReference type="UniPathway" id="UPA00251">
    <property type="reaction ID" value="UER00316"/>
</dbReference>
<keyword evidence="5 9" id="KW-0560">Oxidoreductase</keyword>
<dbReference type="EC" id="1.2.1.70" evidence="3 9"/>
<evidence type="ECO:0000256" key="13">
    <source>
        <dbReference type="PIRSR" id="PIRSR000445-4"/>
    </source>
</evidence>
<dbReference type="Gene3D" id="3.30.460.30">
    <property type="entry name" value="Glutamyl-tRNA reductase, N-terminal domain"/>
    <property type="match status" value="1"/>
</dbReference>
<evidence type="ECO:0000259" key="17">
    <source>
        <dbReference type="Pfam" id="PF05201"/>
    </source>
</evidence>
<reference evidence="18 19" key="1">
    <citation type="submission" date="2011-04" db="EMBL/GenBank/DDBJ databases">
        <title>The complete genome of Thermodesulfobium narugense DSM 14796.</title>
        <authorList>
            <consortium name="US DOE Joint Genome Institute (JGI-PGF)"/>
            <person name="Lucas S."/>
            <person name="Han J."/>
            <person name="Lapidus A."/>
            <person name="Bruce D."/>
            <person name="Goodwin L."/>
            <person name="Pitluck S."/>
            <person name="Peters L."/>
            <person name="Kyrpides N."/>
            <person name="Mavromatis K."/>
            <person name="Pagani I."/>
            <person name="Ivanova N."/>
            <person name="Ovchinnikova G."/>
            <person name="Zhang X."/>
            <person name="Saunders L."/>
            <person name="Detter J.C."/>
            <person name="Tapia R."/>
            <person name="Han C."/>
            <person name="Land M."/>
            <person name="Hauser L."/>
            <person name="Markowitz V."/>
            <person name="Cheng J.-F."/>
            <person name="Hugenholtz P."/>
            <person name="Woyke T."/>
            <person name="Wu D."/>
            <person name="Spring S."/>
            <person name="Schroeder M."/>
            <person name="Brambilla E."/>
            <person name="Klenk H.-P."/>
            <person name="Eisen J.A."/>
        </authorList>
    </citation>
    <scope>NUCLEOTIDE SEQUENCE [LARGE SCALE GENOMIC DNA]</scope>
    <source>
        <strain evidence="18 19">DSM 14796</strain>
    </source>
</reference>
<accession>M1E4W0</accession>
<evidence type="ECO:0000256" key="3">
    <source>
        <dbReference type="ARBA" id="ARBA00012970"/>
    </source>
</evidence>
<feature type="binding site" evidence="9 11">
    <location>
        <begin position="110"/>
        <end position="112"/>
    </location>
    <ligand>
        <name>substrate</name>
    </ligand>
</feature>
<dbReference type="RefSeq" id="WP_013756325.1">
    <property type="nucleotide sequence ID" value="NC_015499.1"/>
</dbReference>
<feature type="binding site" evidence="9 11">
    <location>
        <position position="105"/>
    </location>
    <ligand>
        <name>substrate</name>
    </ligand>
</feature>
<evidence type="ECO:0000256" key="8">
    <source>
        <dbReference type="ARBA" id="ARBA00068659"/>
    </source>
</evidence>
<feature type="binding site" evidence="9 11">
    <location>
        <position position="116"/>
    </location>
    <ligand>
        <name>substrate</name>
    </ligand>
</feature>
<dbReference type="NCBIfam" id="TIGR01035">
    <property type="entry name" value="hemA"/>
    <property type="match status" value="1"/>
</dbReference>
<evidence type="ECO:0000259" key="15">
    <source>
        <dbReference type="Pfam" id="PF00745"/>
    </source>
</evidence>
<sequence>MQLKLLGLNYKSATVDIREKISFPSYNSLISGLKTLFSIVEPDEAIIISTCNRTEVICVNPKKDIIEFFSYIANIPKESMRKFTYYFEDIQVAKHLFIVASSLDSLVVGESQILSQIKDAQEVASTNKFSGLILNHLISQAIRVGKRVRTETQIGKGNLSVATVAIELANSIFGSIEKKKILVVGAGKMSKLFLKTLKNHGVSNIFISNRSKEKGIEISNEFNGKFLDFEKRFEILNEVDIVLSSTGSCDYIFPFDLVKKSTSKRAESLFMIDIAIPRDIDPKVNNLENVFLYNIDDLTKVVEKNRNKRLKEVPRVEEIIEEELKLFNHWCYLNKIIPTISRIRIGAEKIRKAEVEKTLSKLEGKLSEKEIEQIDAMTKAIVKKILHNPTVQLKRHINDKNLENIINITELLFNLNSDSLLPDFGKHKESK</sequence>
<dbReference type="PROSITE" id="PS00747">
    <property type="entry name" value="GLUTR"/>
    <property type="match status" value="1"/>
</dbReference>
<evidence type="ECO:0000256" key="10">
    <source>
        <dbReference type="PIRSR" id="PIRSR000445-1"/>
    </source>
</evidence>
<name>M1E4W0_9BACT</name>
<evidence type="ECO:0000256" key="1">
    <source>
        <dbReference type="ARBA" id="ARBA00005059"/>
    </source>
</evidence>
<dbReference type="PANTHER" id="PTHR43013:SF1">
    <property type="entry name" value="GLUTAMYL-TRNA REDUCTASE"/>
    <property type="match status" value="1"/>
</dbReference>
<comment type="pathway">
    <text evidence="1 9 14">Porphyrin-containing compound metabolism; protoporphyrin-IX biosynthesis; 5-aminolevulinate from L-glutamyl-tRNA(Glu): step 1/2.</text>
</comment>
<organism evidence="18 19">
    <name type="scientific">Thermodesulfobium narugense DSM 14796</name>
    <dbReference type="NCBI Taxonomy" id="747365"/>
    <lineage>
        <taxon>Bacteria</taxon>
        <taxon>Pseudomonadati</taxon>
        <taxon>Thermodesulfobiota</taxon>
        <taxon>Thermodesulfobiia</taxon>
        <taxon>Thermodesulfobiales</taxon>
        <taxon>Thermodesulfobiaceae</taxon>
        <taxon>Thermodesulfobium</taxon>
    </lineage>
</organism>
<dbReference type="Pfam" id="PF00745">
    <property type="entry name" value="GlutR_dimer"/>
    <property type="match status" value="1"/>
</dbReference>
<evidence type="ECO:0000256" key="5">
    <source>
        <dbReference type="ARBA" id="ARBA00023002"/>
    </source>
</evidence>
<dbReference type="Pfam" id="PF01488">
    <property type="entry name" value="Shikimate_DH"/>
    <property type="match status" value="1"/>
</dbReference>
<feature type="site" description="Important for activity" evidence="9 13">
    <location>
        <position position="95"/>
    </location>
</feature>
<dbReference type="PANTHER" id="PTHR43013">
    <property type="entry name" value="GLUTAMYL-TRNA REDUCTASE"/>
    <property type="match status" value="1"/>
</dbReference>
<dbReference type="Pfam" id="PF05201">
    <property type="entry name" value="GlutR_N"/>
    <property type="match status" value="1"/>
</dbReference>
<comment type="domain">
    <text evidence="9">Possesses an unusual extended V-shaped dimeric structure with each monomer consisting of three distinct domains arranged along a curved 'spinal' alpha-helix. The N-terminal catalytic domain specifically recognizes the glutamate moiety of the substrate. The second domain is the NADPH-binding domain, and the third C-terminal domain is responsible for dimerization.</text>
</comment>
<feature type="binding site" evidence="9 11">
    <location>
        <begin position="50"/>
        <end position="53"/>
    </location>
    <ligand>
        <name>substrate</name>
    </ligand>
</feature>
<dbReference type="FunFam" id="3.30.460.30:FF:000001">
    <property type="entry name" value="Glutamyl-tRNA reductase"/>
    <property type="match status" value="1"/>
</dbReference>
<keyword evidence="6 9" id="KW-0627">Porphyrin biosynthesis</keyword>
<dbReference type="InterPro" id="IPR015895">
    <property type="entry name" value="4pyrrol_synth_GluRdtase_N"/>
</dbReference>
<evidence type="ECO:0000313" key="18">
    <source>
        <dbReference type="EMBL" id="AEE14602.1"/>
    </source>
</evidence>
<comment type="similarity">
    <text evidence="2 9 14">Belongs to the glutamyl-tRNA reductase family.</text>
</comment>
<dbReference type="InterPro" id="IPR006151">
    <property type="entry name" value="Shikm_DH/Glu-tRNA_Rdtase"/>
</dbReference>
<evidence type="ECO:0000259" key="16">
    <source>
        <dbReference type="Pfam" id="PF01488"/>
    </source>
</evidence>
<evidence type="ECO:0000256" key="2">
    <source>
        <dbReference type="ARBA" id="ARBA00005916"/>
    </source>
</evidence>
<dbReference type="InterPro" id="IPR036291">
    <property type="entry name" value="NAD(P)-bd_dom_sf"/>
</dbReference>
<evidence type="ECO:0000256" key="14">
    <source>
        <dbReference type="RuleBase" id="RU000584"/>
    </source>
</evidence>
<evidence type="ECO:0000256" key="9">
    <source>
        <dbReference type="HAMAP-Rule" id="MF_00087"/>
    </source>
</evidence>
<feature type="active site" description="Nucleophile" evidence="9 10">
    <location>
        <position position="51"/>
    </location>
</feature>
<dbReference type="SUPFAM" id="SSF69075">
    <property type="entry name" value="Glutamyl tRNA-reductase dimerization domain"/>
    <property type="match status" value="1"/>
</dbReference>
<dbReference type="Gene3D" id="3.40.50.720">
    <property type="entry name" value="NAD(P)-binding Rossmann-like Domain"/>
    <property type="match status" value="1"/>
</dbReference>
<dbReference type="CDD" id="cd05213">
    <property type="entry name" value="NAD_bind_Glutamyl_tRNA_reduct"/>
    <property type="match status" value="1"/>
</dbReference>
<comment type="subunit">
    <text evidence="9">Homodimer.</text>
</comment>
<dbReference type="SUPFAM" id="SSF51735">
    <property type="entry name" value="NAD(P)-binding Rossmann-fold domains"/>
    <property type="match status" value="1"/>
</dbReference>
<gene>
    <name evidence="9" type="primary">hemA</name>
    <name evidence="18" type="ORF">Thena_0973</name>
</gene>
<dbReference type="InterPro" id="IPR036343">
    <property type="entry name" value="GluRdtase_N_sf"/>
</dbReference>
<keyword evidence="4 9" id="KW-0521">NADP</keyword>
<dbReference type="EMBL" id="CP002690">
    <property type="protein sequence ID" value="AEE14602.1"/>
    <property type="molecule type" value="Genomic_DNA"/>
</dbReference>
<feature type="domain" description="Quinate/shikimate 5-dehydrogenase/glutamyl-tRNA reductase" evidence="16">
    <location>
        <begin position="167"/>
        <end position="301"/>
    </location>
</feature>
<evidence type="ECO:0000256" key="12">
    <source>
        <dbReference type="PIRSR" id="PIRSR000445-3"/>
    </source>
</evidence>
<dbReference type="InterPro" id="IPR000343">
    <property type="entry name" value="4pyrrol_synth_GluRdtase"/>
</dbReference>
<keyword evidence="19" id="KW-1185">Reference proteome</keyword>
<dbReference type="PIRSF" id="PIRSF000445">
    <property type="entry name" value="4pyrrol_synth_GluRdtase"/>
    <property type="match status" value="1"/>
</dbReference>
<dbReference type="HOGENOM" id="CLU_035113_2_2_9"/>